<accession>A0A2G5VWD6</accession>
<protein>
    <submittedName>
        <fullName evidence="2">Uncharacterized protein</fullName>
    </submittedName>
</protein>
<feature type="transmembrane region" description="Helical" evidence="1">
    <location>
        <begin position="90"/>
        <end position="108"/>
    </location>
</feature>
<evidence type="ECO:0000256" key="1">
    <source>
        <dbReference type="SAM" id="Phobius"/>
    </source>
</evidence>
<reference evidence="3" key="1">
    <citation type="submission" date="2017-10" db="EMBL/GenBank/DDBJ databases">
        <title>Rapid genome shrinkage in a self-fertile nematode reveals novel sperm competition proteins.</title>
        <authorList>
            <person name="Yin D."/>
            <person name="Schwarz E.M."/>
            <person name="Thomas C.G."/>
            <person name="Felde R.L."/>
            <person name="Korf I.F."/>
            <person name="Cutter A.D."/>
            <person name="Schartner C.M."/>
            <person name="Ralston E.J."/>
            <person name="Meyer B.J."/>
            <person name="Haag E.S."/>
        </authorList>
    </citation>
    <scope>NUCLEOTIDE SEQUENCE [LARGE SCALE GENOMIC DNA]</scope>
    <source>
        <strain evidence="3">JU1422</strain>
    </source>
</reference>
<dbReference type="Proteomes" id="UP000230233">
    <property type="component" value="Chromosome I"/>
</dbReference>
<feature type="transmembrane region" description="Helical" evidence="1">
    <location>
        <begin position="54"/>
        <end position="75"/>
    </location>
</feature>
<keyword evidence="3" id="KW-1185">Reference proteome</keyword>
<dbReference type="EMBL" id="PDUG01000001">
    <property type="protein sequence ID" value="PIC55866.1"/>
    <property type="molecule type" value="Genomic_DNA"/>
</dbReference>
<dbReference type="OrthoDB" id="5832280at2759"/>
<comment type="caution">
    <text evidence="2">The sequence shown here is derived from an EMBL/GenBank/DDBJ whole genome shotgun (WGS) entry which is preliminary data.</text>
</comment>
<organism evidence="2 3">
    <name type="scientific">Caenorhabditis nigoni</name>
    <dbReference type="NCBI Taxonomy" id="1611254"/>
    <lineage>
        <taxon>Eukaryota</taxon>
        <taxon>Metazoa</taxon>
        <taxon>Ecdysozoa</taxon>
        <taxon>Nematoda</taxon>
        <taxon>Chromadorea</taxon>
        <taxon>Rhabditida</taxon>
        <taxon>Rhabditina</taxon>
        <taxon>Rhabditomorpha</taxon>
        <taxon>Rhabditoidea</taxon>
        <taxon>Rhabditidae</taxon>
        <taxon>Peloderinae</taxon>
        <taxon>Caenorhabditis</taxon>
    </lineage>
</organism>
<name>A0A2G5VWD6_9PELO</name>
<keyword evidence="1" id="KW-1133">Transmembrane helix</keyword>
<keyword evidence="1" id="KW-0812">Transmembrane</keyword>
<evidence type="ECO:0000313" key="2">
    <source>
        <dbReference type="EMBL" id="PIC55866.1"/>
    </source>
</evidence>
<feature type="transmembrane region" description="Helical" evidence="1">
    <location>
        <begin position="120"/>
        <end position="138"/>
    </location>
</feature>
<proteinExistence type="predicted"/>
<evidence type="ECO:0000313" key="3">
    <source>
        <dbReference type="Proteomes" id="UP000230233"/>
    </source>
</evidence>
<gene>
    <name evidence="2" type="primary">Cni-Y71F9B.1</name>
    <name evidence="2" type="synonym">Cnig_chr_I.g966</name>
    <name evidence="2" type="ORF">B9Z55_000966</name>
</gene>
<feature type="transmembrane region" description="Helical" evidence="1">
    <location>
        <begin position="30"/>
        <end position="47"/>
    </location>
</feature>
<keyword evidence="1" id="KW-0472">Membrane</keyword>
<dbReference type="AlphaFoldDB" id="A0A2G5VWD6"/>
<sequence length="140" mass="15689">MILRVVEAILGLALLGYSLSEIGTNPVWWAYVPVYIVPAVLAIIQMPRNVTWRTLSSISIVVGGFYSTFLMWTFSSVESTPTINLEEAKNIPPIALGAFLISFIRLTNEKVTQPVHYVRTSIILFVAIITLYAFIAYFPF</sequence>